<protein>
    <submittedName>
        <fullName evidence="1">Uncharacterized protein</fullName>
    </submittedName>
</protein>
<dbReference type="EMBL" id="LR796551">
    <property type="protein sequence ID" value="CAB4151057.1"/>
    <property type="molecule type" value="Genomic_DNA"/>
</dbReference>
<evidence type="ECO:0000313" key="9">
    <source>
        <dbReference type="EMBL" id="CAB5231533.1"/>
    </source>
</evidence>
<accession>A0A6J5MG21</accession>
<dbReference type="EMBL" id="LR797188">
    <property type="protein sequence ID" value="CAB4192530.1"/>
    <property type="molecule type" value="Genomic_DNA"/>
</dbReference>
<evidence type="ECO:0000313" key="1">
    <source>
        <dbReference type="EMBL" id="CAB4145574.1"/>
    </source>
</evidence>
<evidence type="ECO:0000313" key="6">
    <source>
        <dbReference type="EMBL" id="CAB4189008.1"/>
    </source>
</evidence>
<proteinExistence type="predicted"/>
<name>A0A6J5MG21_9CAUD</name>
<evidence type="ECO:0000313" key="2">
    <source>
        <dbReference type="EMBL" id="CAB4151057.1"/>
    </source>
</evidence>
<evidence type="ECO:0000313" key="4">
    <source>
        <dbReference type="EMBL" id="CAB4179797.1"/>
    </source>
</evidence>
<dbReference type="EMBL" id="LR796457">
    <property type="protein sequence ID" value="CAB4145574.1"/>
    <property type="molecule type" value="Genomic_DNA"/>
</dbReference>
<evidence type="ECO:0000313" key="5">
    <source>
        <dbReference type="EMBL" id="CAB4185324.1"/>
    </source>
</evidence>
<dbReference type="EMBL" id="LR796915">
    <property type="protein sequence ID" value="CAB4174300.1"/>
    <property type="molecule type" value="Genomic_DNA"/>
</dbReference>
<gene>
    <name evidence="4" type="ORF">UFOVP1032_103</name>
    <name evidence="5" type="ORF">UFOVP1125_19</name>
    <name evidence="6" type="ORF">UFOVP1173_117</name>
    <name evidence="7" type="ORF">UFOVP1241_35</name>
    <name evidence="8" type="ORF">UFOVP1491_103</name>
    <name evidence="9" type="ORF">UFOVP1579_103</name>
    <name evidence="1" type="ORF">UFOVP485_18</name>
    <name evidence="2" type="ORF">UFOVP575_122</name>
    <name evidence="3" type="ORF">UFOVP963_38</name>
</gene>
<evidence type="ECO:0000313" key="8">
    <source>
        <dbReference type="EMBL" id="CAB4217848.1"/>
    </source>
</evidence>
<reference evidence="1" key="1">
    <citation type="submission" date="2020-04" db="EMBL/GenBank/DDBJ databases">
        <authorList>
            <person name="Chiriac C."/>
            <person name="Salcher M."/>
            <person name="Ghai R."/>
            <person name="Kavagutti S V."/>
        </authorList>
    </citation>
    <scope>NUCLEOTIDE SEQUENCE</scope>
</reference>
<evidence type="ECO:0000313" key="7">
    <source>
        <dbReference type="EMBL" id="CAB4192530.1"/>
    </source>
</evidence>
<sequence>MSQSTPWQLWKEKNAGDKVRPWDLLNPKIGRVDEDIYNYRYNMCLECPFLIQSTKNCKKCGCFMTEKAKLPHAGCPIGKWGAIDLEVLNDGIDQ</sequence>
<dbReference type="EMBL" id="LR797455">
    <property type="protein sequence ID" value="CAB4217848.1"/>
    <property type="molecule type" value="Genomic_DNA"/>
</dbReference>
<dbReference type="EMBL" id="LR797080">
    <property type="protein sequence ID" value="CAB4185324.1"/>
    <property type="molecule type" value="Genomic_DNA"/>
</dbReference>
<dbReference type="EMBL" id="LR796983">
    <property type="protein sequence ID" value="CAB4179797.1"/>
    <property type="molecule type" value="Genomic_DNA"/>
</dbReference>
<dbReference type="EMBL" id="LR797131">
    <property type="protein sequence ID" value="CAB4189008.1"/>
    <property type="molecule type" value="Genomic_DNA"/>
</dbReference>
<evidence type="ECO:0000313" key="3">
    <source>
        <dbReference type="EMBL" id="CAB4174300.1"/>
    </source>
</evidence>
<organism evidence="1">
    <name type="scientific">uncultured Caudovirales phage</name>
    <dbReference type="NCBI Taxonomy" id="2100421"/>
    <lineage>
        <taxon>Viruses</taxon>
        <taxon>Duplodnaviria</taxon>
        <taxon>Heunggongvirae</taxon>
        <taxon>Uroviricota</taxon>
        <taxon>Caudoviricetes</taxon>
        <taxon>Peduoviridae</taxon>
        <taxon>Maltschvirus</taxon>
        <taxon>Maltschvirus maltsch</taxon>
    </lineage>
</organism>
<dbReference type="EMBL" id="LR798431">
    <property type="protein sequence ID" value="CAB5231533.1"/>
    <property type="molecule type" value="Genomic_DNA"/>
</dbReference>